<organism evidence="1 2">
    <name type="scientific">Brenneria goodwinii</name>
    <dbReference type="NCBI Taxonomy" id="1109412"/>
    <lineage>
        <taxon>Bacteria</taxon>
        <taxon>Pseudomonadati</taxon>
        <taxon>Pseudomonadota</taxon>
        <taxon>Gammaproteobacteria</taxon>
        <taxon>Enterobacterales</taxon>
        <taxon>Pectobacteriaceae</taxon>
        <taxon>Brenneria</taxon>
    </lineage>
</organism>
<evidence type="ECO:0000313" key="2">
    <source>
        <dbReference type="Proteomes" id="UP000044377"/>
    </source>
</evidence>
<dbReference type="STRING" id="1109412.BN1221_03513c"/>
<gene>
    <name evidence="1" type="ORF">BN1221_03513c</name>
</gene>
<sequence length="74" mass="8528">MKTSLYLFPIISGALLLTGCDNPKSKQWYKEHQDEMNTRYTACEASGEDSQDCRNAREARFELRQENAKVPDLN</sequence>
<keyword evidence="2" id="KW-1185">Reference proteome</keyword>
<dbReference type="AlphaFoldDB" id="A0A0G4JYM2"/>
<dbReference type="PROSITE" id="PS51257">
    <property type="entry name" value="PROKAR_LIPOPROTEIN"/>
    <property type="match status" value="1"/>
</dbReference>
<dbReference type="Proteomes" id="UP000044377">
    <property type="component" value="Unassembled WGS sequence"/>
</dbReference>
<proteinExistence type="predicted"/>
<name>A0A0G4JYM2_9GAMM</name>
<evidence type="ECO:0000313" key="1">
    <source>
        <dbReference type="EMBL" id="CPR18983.1"/>
    </source>
</evidence>
<dbReference type="InterPro" id="IPR047937">
    <property type="entry name" value="Eex_IncN-like"/>
</dbReference>
<dbReference type="NCBIfam" id="NF033894">
    <property type="entry name" value="Eex_IncN"/>
    <property type="match status" value="1"/>
</dbReference>
<dbReference type="RefSeq" id="WP_048639889.1">
    <property type="nucleotide sequence ID" value="NZ_CGIG01000001.1"/>
</dbReference>
<protein>
    <submittedName>
        <fullName evidence="1">IncQ plasmid conjugative transfer protein TraG</fullName>
    </submittedName>
</protein>
<reference evidence="2" key="1">
    <citation type="submission" date="2015-01" db="EMBL/GenBank/DDBJ databases">
        <authorList>
            <person name="Paterson Steve"/>
        </authorList>
    </citation>
    <scope>NUCLEOTIDE SEQUENCE [LARGE SCALE GENOMIC DNA]</scope>
    <source>
        <strain evidence="2">OBR1</strain>
    </source>
</reference>
<accession>A0A0G4JYM2</accession>
<dbReference type="EMBL" id="CGIG01000001">
    <property type="protein sequence ID" value="CPR18983.1"/>
    <property type="molecule type" value="Genomic_DNA"/>
</dbReference>
<dbReference type="OrthoDB" id="6428844at2"/>